<dbReference type="GO" id="GO:1990904">
    <property type="term" value="C:ribonucleoprotein complex"/>
    <property type="evidence" value="ECO:0007669"/>
    <property type="project" value="UniProtKB-KW"/>
</dbReference>
<dbReference type="PANTHER" id="PTHR13362">
    <property type="entry name" value="MITOCHONDRIAL RIBOSOMAL PROTEIN S33"/>
    <property type="match status" value="1"/>
</dbReference>
<proteinExistence type="inferred from homology"/>
<dbReference type="GO" id="GO:0005840">
    <property type="term" value="C:ribosome"/>
    <property type="evidence" value="ECO:0007669"/>
    <property type="project" value="UniProtKB-KW"/>
</dbReference>
<organism evidence="8 9">
    <name type="scientific">Cladonia borealis</name>
    <dbReference type="NCBI Taxonomy" id="184061"/>
    <lineage>
        <taxon>Eukaryota</taxon>
        <taxon>Fungi</taxon>
        <taxon>Dikarya</taxon>
        <taxon>Ascomycota</taxon>
        <taxon>Pezizomycotina</taxon>
        <taxon>Lecanoromycetes</taxon>
        <taxon>OSLEUM clade</taxon>
        <taxon>Lecanoromycetidae</taxon>
        <taxon>Lecanorales</taxon>
        <taxon>Lecanorineae</taxon>
        <taxon>Cladoniaceae</taxon>
        <taxon>Cladonia</taxon>
    </lineage>
</organism>
<dbReference type="GO" id="GO:0005739">
    <property type="term" value="C:mitochondrion"/>
    <property type="evidence" value="ECO:0007669"/>
    <property type="project" value="UniProtKB-SubCell"/>
</dbReference>
<evidence type="ECO:0000256" key="5">
    <source>
        <dbReference type="ARBA" id="ARBA00023274"/>
    </source>
</evidence>
<comment type="subcellular location">
    <subcellularLocation>
        <location evidence="1">Mitochondrion</location>
    </subcellularLocation>
</comment>
<evidence type="ECO:0000256" key="6">
    <source>
        <dbReference type="ARBA" id="ARBA00035132"/>
    </source>
</evidence>
<protein>
    <recommendedName>
        <fullName evidence="6">Small ribosomal subunit protein mS33</fullName>
    </recommendedName>
</protein>
<feature type="compositionally biased region" description="Basic residues" evidence="7">
    <location>
        <begin position="88"/>
        <end position="98"/>
    </location>
</feature>
<dbReference type="PANTHER" id="PTHR13362:SF2">
    <property type="entry name" value="SMALL RIBOSOMAL SUBUNIT PROTEIN MS33"/>
    <property type="match status" value="1"/>
</dbReference>
<evidence type="ECO:0000313" key="9">
    <source>
        <dbReference type="Proteomes" id="UP001166286"/>
    </source>
</evidence>
<sequence>MSVPKSRLLDLMKLQTTLFSTTYNPFRHRTGSRILRQRLRGPSTSSYYPPRLATIKDLKKTFSHFPEELETWDDFEEDRLERVANAKMRGKGAPKKKRSREDSKKRGRKRPAVSSEVAKAKETTWGAGR</sequence>
<keyword evidence="5" id="KW-0687">Ribonucleoprotein</keyword>
<dbReference type="InterPro" id="IPR013219">
    <property type="entry name" value="Ribosomal_mS33"/>
</dbReference>
<evidence type="ECO:0000256" key="7">
    <source>
        <dbReference type="SAM" id="MobiDB-lite"/>
    </source>
</evidence>
<keyword evidence="4" id="KW-0496">Mitochondrion</keyword>
<comment type="similarity">
    <text evidence="2">Belongs to the mitochondrion-specific ribosomal protein mS33 family.</text>
</comment>
<gene>
    <name evidence="8" type="ORF">JMJ35_009220</name>
</gene>
<dbReference type="Pfam" id="PF08293">
    <property type="entry name" value="MRP-S33"/>
    <property type="match status" value="1"/>
</dbReference>
<reference evidence="8" key="1">
    <citation type="submission" date="2023-03" db="EMBL/GenBank/DDBJ databases">
        <title>Complete genome of Cladonia borealis.</title>
        <authorList>
            <person name="Park H."/>
        </authorList>
    </citation>
    <scope>NUCLEOTIDE SEQUENCE</scope>
    <source>
        <strain evidence="8">ANT050790</strain>
    </source>
</reference>
<evidence type="ECO:0000256" key="3">
    <source>
        <dbReference type="ARBA" id="ARBA00022980"/>
    </source>
</evidence>
<dbReference type="AlphaFoldDB" id="A0AA39U5D1"/>
<evidence type="ECO:0000256" key="4">
    <source>
        <dbReference type="ARBA" id="ARBA00023128"/>
    </source>
</evidence>
<comment type="caution">
    <text evidence="8">The sequence shown here is derived from an EMBL/GenBank/DDBJ whole genome shotgun (WGS) entry which is preliminary data.</text>
</comment>
<evidence type="ECO:0000256" key="2">
    <source>
        <dbReference type="ARBA" id="ARBA00008970"/>
    </source>
</evidence>
<feature type="region of interest" description="Disordered" evidence="7">
    <location>
        <begin position="83"/>
        <end position="129"/>
    </location>
</feature>
<keyword evidence="9" id="KW-1185">Reference proteome</keyword>
<accession>A0AA39U5D1</accession>
<dbReference type="Proteomes" id="UP001166286">
    <property type="component" value="Unassembled WGS sequence"/>
</dbReference>
<name>A0AA39U5D1_9LECA</name>
<dbReference type="EMBL" id="JAFEKC020000021">
    <property type="protein sequence ID" value="KAK0508136.1"/>
    <property type="molecule type" value="Genomic_DNA"/>
</dbReference>
<evidence type="ECO:0000313" key="8">
    <source>
        <dbReference type="EMBL" id="KAK0508136.1"/>
    </source>
</evidence>
<keyword evidence="3" id="KW-0689">Ribosomal protein</keyword>
<evidence type="ECO:0000256" key="1">
    <source>
        <dbReference type="ARBA" id="ARBA00004173"/>
    </source>
</evidence>